<evidence type="ECO:0000256" key="1">
    <source>
        <dbReference type="SAM" id="MobiDB-lite"/>
    </source>
</evidence>
<keyword evidence="3" id="KW-1185">Reference proteome</keyword>
<name>A0AAV9ZUJ3_9AGAR</name>
<comment type="caution">
    <text evidence="2">The sequence shown here is derived from an EMBL/GenBank/DDBJ whole genome shotgun (WGS) entry which is preliminary data.</text>
</comment>
<reference evidence="2 3" key="1">
    <citation type="journal article" date="2024" name="J Genomics">
        <title>Draft genome sequencing and assembly of Favolaschia claudopus CIRM-BRFM 2984 isolated from oak limbs.</title>
        <authorList>
            <person name="Navarro D."/>
            <person name="Drula E."/>
            <person name="Chaduli D."/>
            <person name="Cazenave R."/>
            <person name="Ahrendt S."/>
            <person name="Wang J."/>
            <person name="Lipzen A."/>
            <person name="Daum C."/>
            <person name="Barry K."/>
            <person name="Grigoriev I.V."/>
            <person name="Favel A."/>
            <person name="Rosso M.N."/>
            <person name="Martin F."/>
        </authorList>
    </citation>
    <scope>NUCLEOTIDE SEQUENCE [LARGE SCALE GENOMIC DNA]</scope>
    <source>
        <strain evidence="2 3">CIRM-BRFM 2984</strain>
    </source>
</reference>
<evidence type="ECO:0000313" key="2">
    <source>
        <dbReference type="EMBL" id="KAK6992484.1"/>
    </source>
</evidence>
<dbReference type="EMBL" id="JAWWNJ010000109">
    <property type="protein sequence ID" value="KAK6992484.1"/>
    <property type="molecule type" value="Genomic_DNA"/>
</dbReference>
<gene>
    <name evidence="2" type="ORF">R3P38DRAFT_2569589</name>
</gene>
<protein>
    <submittedName>
        <fullName evidence="2">Uncharacterized protein</fullName>
    </submittedName>
</protein>
<feature type="compositionally biased region" description="Acidic residues" evidence="1">
    <location>
        <begin position="53"/>
        <end position="67"/>
    </location>
</feature>
<evidence type="ECO:0000313" key="3">
    <source>
        <dbReference type="Proteomes" id="UP001362999"/>
    </source>
</evidence>
<dbReference type="Gene3D" id="3.60.130.30">
    <property type="match status" value="1"/>
</dbReference>
<dbReference type="Proteomes" id="UP001362999">
    <property type="component" value="Unassembled WGS sequence"/>
</dbReference>
<proteinExistence type="predicted"/>
<feature type="region of interest" description="Disordered" evidence="1">
    <location>
        <begin position="53"/>
        <end position="138"/>
    </location>
</feature>
<organism evidence="2 3">
    <name type="scientific">Favolaschia claudopus</name>
    <dbReference type="NCBI Taxonomy" id="2862362"/>
    <lineage>
        <taxon>Eukaryota</taxon>
        <taxon>Fungi</taxon>
        <taxon>Dikarya</taxon>
        <taxon>Basidiomycota</taxon>
        <taxon>Agaricomycotina</taxon>
        <taxon>Agaricomycetes</taxon>
        <taxon>Agaricomycetidae</taxon>
        <taxon>Agaricales</taxon>
        <taxon>Marasmiineae</taxon>
        <taxon>Mycenaceae</taxon>
        <taxon>Favolaschia</taxon>
    </lineage>
</organism>
<accession>A0AAV9ZUJ3</accession>
<dbReference type="AlphaFoldDB" id="A0AAV9ZUJ3"/>
<sequence length="489" mass="54403">MIWYPFTRKTRSGAEYSPLSLPRLTLPPLVTAFQAHTFDVAPLVARAVALEGDDQQDHEAEDDIDDEWPPRDPLNDIDEDWPPRTSSAGTDAANPPPSSATKRRRSPSFDEVKAKPTQQQKSTHAANARRAAKRARQFAEVGHVAAPSTVEQYVSPATPVQTQLYTSQLPHKLGAYSAKCSTHTELLGSRVPRSLRELLGRGFHLVKWDGIEPHPILDRYGRIVAVLAGQPARPDYHAATVAAFKTIQTASAKIRLPSHLSQHRRGLFAALNVGLSYGQGHTVPKWLNNRDVQSLEDELLADPNIARMASFADAAFALWAPRLYDHYLQHNKDLAAEHPELRRPFKKSVFSCANFNLGINVWTFKHRDVLNLAFGWCAVQALGNFDHTQGGHIILWDLNLVVEFPAGALILLPSATVAHSNIPVAEGQERTSFTQYTPGGIFRYVDQGFQTLGELEEKKPEKYAEFMAGRASRWEKGLSLLSTFDEFTV</sequence>